<keyword evidence="1" id="KW-1133">Transmembrane helix</keyword>
<reference evidence="2 3" key="1">
    <citation type="submission" date="2024-04" db="EMBL/GenBank/DDBJ databases">
        <title>Luteolibacter sp. isolated from soil.</title>
        <authorList>
            <person name="An J."/>
        </authorList>
    </citation>
    <scope>NUCLEOTIDE SEQUENCE [LARGE SCALE GENOMIC DNA]</scope>
    <source>
        <strain evidence="2 3">Y139</strain>
    </source>
</reference>
<proteinExistence type="predicted"/>
<name>A0ABU9AVJ7_9BACT</name>
<keyword evidence="1" id="KW-0472">Membrane</keyword>
<organism evidence="2 3">
    <name type="scientific">Luteolibacter soli</name>
    <dbReference type="NCBI Taxonomy" id="3135280"/>
    <lineage>
        <taxon>Bacteria</taxon>
        <taxon>Pseudomonadati</taxon>
        <taxon>Verrucomicrobiota</taxon>
        <taxon>Verrucomicrobiia</taxon>
        <taxon>Verrucomicrobiales</taxon>
        <taxon>Verrucomicrobiaceae</taxon>
        <taxon>Luteolibacter</taxon>
    </lineage>
</organism>
<keyword evidence="1" id="KW-0812">Transmembrane</keyword>
<accession>A0ABU9AVJ7</accession>
<dbReference type="RefSeq" id="WP_341405388.1">
    <property type="nucleotide sequence ID" value="NZ_JBBUKT010000005.1"/>
</dbReference>
<evidence type="ECO:0000313" key="3">
    <source>
        <dbReference type="Proteomes" id="UP001371305"/>
    </source>
</evidence>
<evidence type="ECO:0008006" key="4">
    <source>
        <dbReference type="Google" id="ProtNLM"/>
    </source>
</evidence>
<feature type="transmembrane region" description="Helical" evidence="1">
    <location>
        <begin position="23"/>
        <end position="42"/>
    </location>
</feature>
<sequence length="111" mass="11771">MKIPFPYAVAAELVLFRESARMTLPHLLTGCVGALAGAIGFVGTVRGWGVVLAFVFAVMVCAVAGYGAFRMFRLVLPALRVLVRLGVVAIPNRQRMRAKVRSYCGGMAGGG</sequence>
<protein>
    <recommendedName>
        <fullName evidence="4">TIGR03750 family conjugal transfer protein</fullName>
    </recommendedName>
</protein>
<feature type="transmembrane region" description="Helical" evidence="1">
    <location>
        <begin position="49"/>
        <end position="68"/>
    </location>
</feature>
<dbReference type="EMBL" id="JBBUKT010000005">
    <property type="protein sequence ID" value="MEK7951711.1"/>
    <property type="molecule type" value="Genomic_DNA"/>
</dbReference>
<gene>
    <name evidence="2" type="ORF">WKV53_14430</name>
</gene>
<comment type="caution">
    <text evidence="2">The sequence shown here is derived from an EMBL/GenBank/DDBJ whole genome shotgun (WGS) entry which is preliminary data.</text>
</comment>
<evidence type="ECO:0000313" key="2">
    <source>
        <dbReference type="EMBL" id="MEK7951711.1"/>
    </source>
</evidence>
<keyword evidence="3" id="KW-1185">Reference proteome</keyword>
<evidence type="ECO:0000256" key="1">
    <source>
        <dbReference type="SAM" id="Phobius"/>
    </source>
</evidence>
<dbReference type="Proteomes" id="UP001371305">
    <property type="component" value="Unassembled WGS sequence"/>
</dbReference>